<dbReference type="InterPro" id="IPR035372">
    <property type="entry name" value="MCD_N"/>
</dbReference>
<dbReference type="GO" id="GO:0050080">
    <property type="term" value="F:malonyl-CoA decarboxylase activity"/>
    <property type="evidence" value="ECO:0007669"/>
    <property type="project" value="InterPro"/>
</dbReference>
<dbReference type="InterPro" id="IPR042303">
    <property type="entry name" value="Malonyl_CoA_deC_C_sf"/>
</dbReference>
<proteinExistence type="predicted"/>
<organism evidence="3 4">
    <name type="scientific">Sulfitobacter brevis</name>
    <dbReference type="NCBI Taxonomy" id="74348"/>
    <lineage>
        <taxon>Bacteria</taxon>
        <taxon>Pseudomonadati</taxon>
        <taxon>Pseudomonadota</taxon>
        <taxon>Alphaproteobacteria</taxon>
        <taxon>Rhodobacterales</taxon>
        <taxon>Roseobacteraceae</taxon>
        <taxon>Sulfitobacter</taxon>
    </lineage>
</organism>
<sequence>MDTAMNRASGILNDLIGRVADTGRGLMKSAPQDDIFDICEALLSGKGEATGLAQARVIFDRYAALSAEKKQVFFATLRDRFGVDRAKTEAAYNAQELSLRALHAASEPRSQELIRRLNRAPGGTLKLVAMRQDLLAFMDKDASLKPLDDDFRHLFSSWFNRGFLELRSIDWNTSAAVLEKIIRYEAVHEISGWSDLRRRVAAPDRRLYAFFHPALLDDPLIFVEVALTPSIPGNIDDILASERKMLTPDQALTAVFYSISNCQDGLRGISFGNFLIKQVVEELRRDFGKLTTFVTLSPVPGLRKWALAQVADKALPERLAKIVEQAEAGNTTADLAELTAHYMLVARSARGGATDPVARFHLGNGARLERIHPNADKSERGQAASWGVMVNYLYDLATIERNHEAYSTADDIIASTQVRRLLKTR</sequence>
<dbReference type="Gene3D" id="1.20.140.90">
    <property type="entry name" value="Malonyl-CoA decarboxylase, oligemerization domain"/>
    <property type="match status" value="1"/>
</dbReference>
<evidence type="ECO:0000313" key="3">
    <source>
        <dbReference type="EMBL" id="SFE87256.1"/>
    </source>
</evidence>
<dbReference type="PANTHER" id="PTHR28641:SF1">
    <property type="entry name" value="MALONYL-COA DECARBOXYLASE, MITOCHONDRIAL"/>
    <property type="match status" value="1"/>
</dbReference>
<dbReference type="InterPro" id="IPR038917">
    <property type="entry name" value="Malonyl_CoA_deC"/>
</dbReference>
<dbReference type="Pfam" id="PF05292">
    <property type="entry name" value="MCD"/>
    <property type="match status" value="1"/>
</dbReference>
<dbReference type="PANTHER" id="PTHR28641">
    <property type="match status" value="1"/>
</dbReference>
<dbReference type="InterPro" id="IPR038351">
    <property type="entry name" value="MCD_N_sf"/>
</dbReference>
<feature type="domain" description="Malonyl-CoA decarboxylase C-terminal" evidence="1">
    <location>
        <begin position="162"/>
        <end position="395"/>
    </location>
</feature>
<dbReference type="Proteomes" id="UP000198977">
    <property type="component" value="Unassembled WGS sequence"/>
</dbReference>
<protein>
    <submittedName>
        <fullName evidence="3">Malonyl-CoA decarboxylase</fullName>
    </submittedName>
</protein>
<dbReference type="AlphaFoldDB" id="A0A1I2E3P0"/>
<dbReference type="GO" id="GO:0006633">
    <property type="term" value="P:fatty acid biosynthetic process"/>
    <property type="evidence" value="ECO:0007669"/>
    <property type="project" value="InterPro"/>
</dbReference>
<feature type="domain" description="Malonyl-CoA decarboxylase N-terminal" evidence="2">
    <location>
        <begin position="86"/>
        <end position="159"/>
    </location>
</feature>
<evidence type="ECO:0000259" key="2">
    <source>
        <dbReference type="Pfam" id="PF17408"/>
    </source>
</evidence>
<name>A0A1I2E3P0_9RHOB</name>
<evidence type="ECO:0000313" key="4">
    <source>
        <dbReference type="Proteomes" id="UP000198977"/>
    </source>
</evidence>
<dbReference type="Pfam" id="PF17408">
    <property type="entry name" value="MCD_N"/>
    <property type="match status" value="1"/>
</dbReference>
<dbReference type="InterPro" id="IPR007956">
    <property type="entry name" value="Malonyl_CoA_deC_C"/>
</dbReference>
<dbReference type="STRING" id="74348.SAMN04488523_111102"/>
<dbReference type="Gene3D" id="3.40.630.150">
    <property type="entry name" value="Malonyl-CoA decarboxylase, catalytic domain"/>
    <property type="match status" value="1"/>
</dbReference>
<accession>A0A1I2E3P0</accession>
<dbReference type="EMBL" id="FOMW01000011">
    <property type="protein sequence ID" value="SFE87256.1"/>
    <property type="molecule type" value="Genomic_DNA"/>
</dbReference>
<gene>
    <name evidence="3" type="ORF">SAMN04488523_111102</name>
</gene>
<keyword evidence="4" id="KW-1185">Reference proteome</keyword>
<reference evidence="3 4" key="1">
    <citation type="submission" date="2016-10" db="EMBL/GenBank/DDBJ databases">
        <authorList>
            <person name="de Groot N.N."/>
        </authorList>
    </citation>
    <scope>NUCLEOTIDE SEQUENCE [LARGE SCALE GENOMIC DNA]</scope>
    <source>
        <strain evidence="3 4">DSM 11443</strain>
    </source>
</reference>
<evidence type="ECO:0000259" key="1">
    <source>
        <dbReference type="Pfam" id="PF05292"/>
    </source>
</evidence>